<dbReference type="Proteomes" id="UP001149090">
    <property type="component" value="Unassembled WGS sequence"/>
</dbReference>
<keyword evidence="1" id="KW-0472">Membrane</keyword>
<accession>A0A9Q0R7Y7</accession>
<dbReference type="EMBL" id="JAPDFW010000103">
    <property type="protein sequence ID" value="KAJ5069808.1"/>
    <property type="molecule type" value="Genomic_DNA"/>
</dbReference>
<organism evidence="2 3">
    <name type="scientific">Anaeramoeba ignava</name>
    <name type="common">Anaerobic marine amoeba</name>
    <dbReference type="NCBI Taxonomy" id="1746090"/>
    <lineage>
        <taxon>Eukaryota</taxon>
        <taxon>Metamonada</taxon>
        <taxon>Anaeramoebidae</taxon>
        <taxon>Anaeramoeba</taxon>
    </lineage>
</organism>
<proteinExistence type="predicted"/>
<comment type="caution">
    <text evidence="2">The sequence shown here is derived from an EMBL/GenBank/DDBJ whole genome shotgun (WGS) entry which is preliminary data.</text>
</comment>
<keyword evidence="3" id="KW-1185">Reference proteome</keyword>
<feature type="transmembrane region" description="Helical" evidence="1">
    <location>
        <begin position="7"/>
        <end position="30"/>
    </location>
</feature>
<evidence type="ECO:0000313" key="3">
    <source>
        <dbReference type="Proteomes" id="UP001149090"/>
    </source>
</evidence>
<evidence type="ECO:0000313" key="2">
    <source>
        <dbReference type="EMBL" id="KAJ5069808.1"/>
    </source>
</evidence>
<keyword evidence="1" id="KW-1133">Transmembrane helix</keyword>
<name>A0A9Q0R7Y7_ANAIG</name>
<protein>
    <submittedName>
        <fullName evidence="2">Uncharacterized protein</fullName>
    </submittedName>
</protein>
<sequence>MRSTISSIIFIESFIFIIISSSLFIIWLIYELFLEEEGFEDKMKILLITIITTIIIGFGMAIPCLIIGTKIEIILIGKMILFGFFIFNIFGLLSLLLHLLSLIFHNIENFSKILMNQKSNNDNFLH</sequence>
<gene>
    <name evidence="2" type="ORF">M0811_02386</name>
</gene>
<feature type="transmembrane region" description="Helical" evidence="1">
    <location>
        <begin position="45"/>
        <end position="68"/>
    </location>
</feature>
<keyword evidence="1" id="KW-0812">Transmembrane</keyword>
<evidence type="ECO:0000256" key="1">
    <source>
        <dbReference type="SAM" id="Phobius"/>
    </source>
</evidence>
<dbReference type="AlphaFoldDB" id="A0A9Q0R7Y7"/>
<reference evidence="2" key="1">
    <citation type="submission" date="2022-10" db="EMBL/GenBank/DDBJ databases">
        <title>Novel sulphate-reducing endosymbionts in the free-living metamonad Anaeramoeba.</title>
        <authorList>
            <person name="Jerlstrom-Hultqvist J."/>
            <person name="Cepicka I."/>
            <person name="Gallot-Lavallee L."/>
            <person name="Salas-Leiva D."/>
            <person name="Curtis B.A."/>
            <person name="Zahonova K."/>
            <person name="Pipaliya S."/>
            <person name="Dacks J."/>
            <person name="Roger A.J."/>
        </authorList>
    </citation>
    <scope>NUCLEOTIDE SEQUENCE</scope>
    <source>
        <strain evidence="2">BMAN</strain>
    </source>
</reference>
<feature type="transmembrane region" description="Helical" evidence="1">
    <location>
        <begin position="80"/>
        <end position="104"/>
    </location>
</feature>